<feature type="compositionally biased region" description="Basic residues" evidence="1">
    <location>
        <begin position="92"/>
        <end position="103"/>
    </location>
</feature>
<proteinExistence type="predicted"/>
<accession>A0A645B0H5</accession>
<evidence type="ECO:0000256" key="1">
    <source>
        <dbReference type="SAM" id="MobiDB-lite"/>
    </source>
</evidence>
<dbReference type="EMBL" id="VSSQ01016821">
    <property type="protein sequence ID" value="MPM58546.1"/>
    <property type="molecule type" value="Genomic_DNA"/>
</dbReference>
<comment type="caution">
    <text evidence="2">The sequence shown here is derived from an EMBL/GenBank/DDBJ whole genome shotgun (WGS) entry which is preliminary data.</text>
</comment>
<dbReference type="AlphaFoldDB" id="A0A645B0H5"/>
<organism evidence="2">
    <name type="scientific">bioreactor metagenome</name>
    <dbReference type="NCBI Taxonomy" id="1076179"/>
    <lineage>
        <taxon>unclassified sequences</taxon>
        <taxon>metagenomes</taxon>
        <taxon>ecological metagenomes</taxon>
    </lineage>
</organism>
<feature type="region of interest" description="Disordered" evidence="1">
    <location>
        <begin position="84"/>
        <end position="113"/>
    </location>
</feature>
<protein>
    <submittedName>
        <fullName evidence="2">Uncharacterized protein</fullName>
    </submittedName>
</protein>
<sequence>MTKISQNPMTAADFDQIAVAHLIETNCNIDWDEVALMALTVNAMKHEEAMARIEGKLDDLLDRVAVVVNQASRTRHILLKAIAANPTSANKQSRKSRSARKNAARSQRAGQRA</sequence>
<feature type="compositionally biased region" description="Low complexity" evidence="1">
    <location>
        <begin position="104"/>
        <end position="113"/>
    </location>
</feature>
<name>A0A645B0H5_9ZZZZ</name>
<reference evidence="2" key="1">
    <citation type="submission" date="2019-08" db="EMBL/GenBank/DDBJ databases">
        <authorList>
            <person name="Kucharzyk K."/>
            <person name="Murdoch R.W."/>
            <person name="Higgins S."/>
            <person name="Loffler F."/>
        </authorList>
    </citation>
    <scope>NUCLEOTIDE SEQUENCE</scope>
</reference>
<gene>
    <name evidence="2" type="ORF">SDC9_105377</name>
</gene>
<evidence type="ECO:0000313" key="2">
    <source>
        <dbReference type="EMBL" id="MPM58546.1"/>
    </source>
</evidence>